<feature type="domain" description="YjeF C-terminal" evidence="19">
    <location>
        <begin position="277"/>
        <end position="568"/>
    </location>
</feature>
<feature type="binding site" evidence="17">
    <location>
        <position position="490"/>
    </location>
    <ligand>
        <name>(6S)-NADPHX</name>
        <dbReference type="ChEBI" id="CHEBI:64076"/>
    </ligand>
</feature>
<comment type="function">
    <text evidence="17">Catalyzes the dehydration of the S-form of NAD(P)HX at the expense of ADP, which is converted to AMP. Together with NAD(P)HX epimerase, which catalyzes the epimerization of the S- and R-forms, the enzyme allows the repair of both epimers of NAD(P)HX, a damaged form of NAD(P)H that is a result of enzymatic or heat-dependent hydration.</text>
</comment>
<dbReference type="SUPFAM" id="SSF53613">
    <property type="entry name" value="Ribokinase-like"/>
    <property type="match status" value="1"/>
</dbReference>
<protein>
    <recommendedName>
        <fullName evidence="17">ADP-dependent (S)-NAD(P)H-hydrate dehydratase</fullName>
        <ecNumber evidence="17">4.2.1.136</ecNumber>
    </recommendedName>
    <alternativeName>
        <fullName evidence="17">ADP-dependent NAD(P)HX dehydratase</fullName>
    </alternativeName>
</protein>
<feature type="binding site" evidence="17">
    <location>
        <begin position="461"/>
        <end position="465"/>
    </location>
    <ligand>
        <name>AMP</name>
        <dbReference type="ChEBI" id="CHEBI:456215"/>
    </ligand>
</feature>
<dbReference type="AlphaFoldDB" id="A0A0F6WPS9"/>
<feature type="domain" description="YjeF N-terminal" evidence="20">
    <location>
        <begin position="10"/>
        <end position="231"/>
    </location>
</feature>
<dbReference type="GO" id="GO:0005524">
    <property type="term" value="F:ATP binding"/>
    <property type="evidence" value="ECO:0007669"/>
    <property type="project" value="UniProtKB-UniRule"/>
</dbReference>
<keyword evidence="5 18" id="KW-0479">Metal-binding</keyword>
<comment type="catalytic activity">
    <reaction evidence="15 17 18">
        <text>(6S)-NADHX + ADP = AMP + phosphate + NADH + H(+)</text>
        <dbReference type="Rhea" id="RHEA:32223"/>
        <dbReference type="ChEBI" id="CHEBI:15378"/>
        <dbReference type="ChEBI" id="CHEBI:43474"/>
        <dbReference type="ChEBI" id="CHEBI:57945"/>
        <dbReference type="ChEBI" id="CHEBI:64074"/>
        <dbReference type="ChEBI" id="CHEBI:456215"/>
        <dbReference type="ChEBI" id="CHEBI:456216"/>
        <dbReference type="EC" id="4.2.1.136"/>
    </reaction>
</comment>
<dbReference type="Gene3D" id="3.40.1190.20">
    <property type="match status" value="1"/>
</dbReference>
<name>A0A0F6WPS9_9CORY</name>
<evidence type="ECO:0000256" key="16">
    <source>
        <dbReference type="ARBA" id="ARBA00049209"/>
    </source>
</evidence>
<proteinExistence type="inferred from homology"/>
<comment type="catalytic activity">
    <reaction evidence="1 18">
        <text>(6R)-NADHX = (6S)-NADHX</text>
        <dbReference type="Rhea" id="RHEA:32215"/>
        <dbReference type="ChEBI" id="CHEBI:64074"/>
        <dbReference type="ChEBI" id="CHEBI:64075"/>
        <dbReference type="EC" id="5.1.99.6"/>
    </reaction>
</comment>
<evidence type="ECO:0000256" key="14">
    <source>
        <dbReference type="ARBA" id="ARBA00025153"/>
    </source>
</evidence>
<dbReference type="Proteomes" id="UP000034037">
    <property type="component" value="Chromosome"/>
</dbReference>
<dbReference type="GO" id="GO:0052855">
    <property type="term" value="F:ADP-dependent NAD(P)H-hydrate dehydratase activity"/>
    <property type="evidence" value="ECO:0007669"/>
    <property type="project" value="UniProtKB-UniRule"/>
</dbReference>
<evidence type="ECO:0000256" key="3">
    <source>
        <dbReference type="ARBA" id="ARBA00006001"/>
    </source>
</evidence>
<evidence type="ECO:0000256" key="9">
    <source>
        <dbReference type="ARBA" id="ARBA00022958"/>
    </source>
</evidence>
<accession>A0A0F6WPS9</accession>
<dbReference type="SUPFAM" id="SSF64153">
    <property type="entry name" value="YjeF N-terminal domain-like"/>
    <property type="match status" value="1"/>
</dbReference>
<sequence>MKPVFSVDQIRRAENTLFELQADPDELMISAASAVADVALAMVDGPAPAVSSEESILLLVGPGGNGGDALYAGAFLAEEGHHVDALLLGNGKVHQSALAYYESLGGQIISDFPPPYLYRLVIDGLFGIGGRGGLTPELASLAESFSASGIPILAIDVPSGVHADSGELPPGVMVTVEGFDDDAPMARQKIPAHIDADVTITFGGLRRAHAVSPACGEVLCADINIAGGGGKSLSAELSQVQAEDATPQMFASKAYQRKDSLFERANLKATAPHIHRIGQHFTLLNMEPGPDHDKYSGGIVGIVAGSGTYPGAAVLSVKAAVRATSAMVRYVGPAVNFVIQSLPEVVATQSLATAGRVQAWVHGPGRGLEAEQSAELAELLSRPEPVLIDADSLSLLQLSAELRQALRERKAPTVLTPHKGEFERIAAELRSEGVEIPQAGKDPIGAAQALAKEFDCCVLLKGKYTVIAAHDFVHAINAGHSWLATPGSGDVLSGLVGAHLAQSYAELNRLPEFFPDVTLSDSAIYTQIAPAATIHAVAAGLAARTEFGFAPTSASLIADAIPAATAKVDLKRIV</sequence>
<dbReference type="HOGENOM" id="CLU_024853_4_0_11"/>
<evidence type="ECO:0000256" key="13">
    <source>
        <dbReference type="ARBA" id="ARBA00023268"/>
    </source>
</evidence>
<dbReference type="EC" id="4.2.1.136" evidence="17"/>
<dbReference type="RefSeq" id="WP_003860690.1">
    <property type="nucleotide sequence ID" value="NZ_CP011309.1"/>
</dbReference>
<dbReference type="InterPro" id="IPR029056">
    <property type="entry name" value="Ribokinase-like"/>
</dbReference>
<comment type="similarity">
    <text evidence="17">Belongs to the NnrD/CARKD family.</text>
</comment>
<dbReference type="PROSITE" id="PS51383">
    <property type="entry name" value="YJEF_C_3"/>
    <property type="match status" value="1"/>
</dbReference>
<keyword evidence="13" id="KW-0511">Multifunctional enzyme</keyword>
<keyword evidence="9 18" id="KW-0630">Potassium</keyword>
<dbReference type="CDD" id="cd01171">
    <property type="entry name" value="YXKO-related"/>
    <property type="match status" value="1"/>
</dbReference>
<evidence type="ECO:0000256" key="11">
    <source>
        <dbReference type="ARBA" id="ARBA00023235"/>
    </source>
</evidence>
<feature type="binding site" evidence="17">
    <location>
        <position position="418"/>
    </location>
    <ligand>
        <name>(6S)-NADPHX</name>
        <dbReference type="ChEBI" id="CHEBI:64076"/>
    </ligand>
</feature>
<keyword evidence="8 17" id="KW-0521">NADP</keyword>
<evidence type="ECO:0000313" key="21">
    <source>
        <dbReference type="EMBL" id="AKF26645.1"/>
    </source>
</evidence>
<evidence type="ECO:0000256" key="2">
    <source>
        <dbReference type="ARBA" id="ARBA00000909"/>
    </source>
</evidence>
<evidence type="ECO:0000256" key="10">
    <source>
        <dbReference type="ARBA" id="ARBA00023027"/>
    </source>
</evidence>
<evidence type="ECO:0000256" key="5">
    <source>
        <dbReference type="ARBA" id="ARBA00022723"/>
    </source>
</evidence>
<keyword evidence="10 17" id="KW-0520">NAD</keyword>
<feature type="binding site" evidence="17">
    <location>
        <position position="365"/>
    </location>
    <ligand>
        <name>(6S)-NADPHX</name>
        <dbReference type="ChEBI" id="CHEBI:64076"/>
    </ligand>
</feature>
<keyword evidence="12 17" id="KW-0456">Lyase</keyword>
<dbReference type="InterPro" id="IPR004443">
    <property type="entry name" value="YjeF_N_dom"/>
</dbReference>
<dbReference type="HAMAP" id="MF_01965">
    <property type="entry name" value="NADHX_dehydratase"/>
    <property type="match status" value="1"/>
</dbReference>
<evidence type="ECO:0000259" key="19">
    <source>
        <dbReference type="PROSITE" id="PS51383"/>
    </source>
</evidence>
<evidence type="ECO:0000256" key="7">
    <source>
        <dbReference type="ARBA" id="ARBA00022840"/>
    </source>
</evidence>
<evidence type="ECO:0000256" key="1">
    <source>
        <dbReference type="ARBA" id="ARBA00000013"/>
    </source>
</evidence>
<dbReference type="PANTHER" id="PTHR12592:SF0">
    <property type="entry name" value="ATP-DEPENDENT (S)-NAD(P)H-HYDRATE DEHYDRATASE"/>
    <property type="match status" value="1"/>
</dbReference>
<dbReference type="GO" id="GO:0046496">
    <property type="term" value="P:nicotinamide nucleotide metabolic process"/>
    <property type="evidence" value="ECO:0007669"/>
    <property type="project" value="UniProtKB-UniRule"/>
</dbReference>
<gene>
    <name evidence="17" type="primary">nnrD</name>
    <name evidence="21" type="ORF">YH66_03285</name>
</gene>
<dbReference type="Gene3D" id="3.40.50.10260">
    <property type="entry name" value="YjeF N-terminal domain"/>
    <property type="match status" value="1"/>
</dbReference>
<comment type="similarity">
    <text evidence="3 18">In the N-terminal section; belongs to the NnrE/AIBP family.</text>
</comment>
<comment type="catalytic activity">
    <reaction evidence="2 18">
        <text>(6R)-NADPHX = (6S)-NADPHX</text>
        <dbReference type="Rhea" id="RHEA:32227"/>
        <dbReference type="ChEBI" id="CHEBI:64076"/>
        <dbReference type="ChEBI" id="CHEBI:64077"/>
        <dbReference type="EC" id="5.1.99.6"/>
    </reaction>
</comment>
<dbReference type="EMBL" id="CP011309">
    <property type="protein sequence ID" value="AKF26645.1"/>
    <property type="molecule type" value="Genomic_DNA"/>
</dbReference>
<feature type="binding site" evidence="17">
    <location>
        <position position="489"/>
    </location>
    <ligand>
        <name>AMP</name>
        <dbReference type="ChEBI" id="CHEBI:456215"/>
    </ligand>
</feature>
<dbReference type="PATRIC" id="fig|92706.3.peg.678"/>
<dbReference type="PROSITE" id="PS51385">
    <property type="entry name" value="YJEF_N"/>
    <property type="match status" value="1"/>
</dbReference>
<comment type="cofactor">
    <cofactor evidence="17">
        <name>Mg(2+)</name>
        <dbReference type="ChEBI" id="CHEBI:18420"/>
    </cofactor>
</comment>
<comment type="similarity">
    <text evidence="4 18">In the C-terminal section; belongs to the NnrD/CARKD family.</text>
</comment>
<organism evidence="21 22">
    <name type="scientific">[Brevibacterium] flavum</name>
    <dbReference type="NCBI Taxonomy" id="92706"/>
    <lineage>
        <taxon>Bacteria</taxon>
        <taxon>Bacillati</taxon>
        <taxon>Actinomycetota</taxon>
        <taxon>Actinomycetes</taxon>
        <taxon>Mycobacteriales</taxon>
        <taxon>Corynebacteriaceae</taxon>
        <taxon>Corynebacterium</taxon>
    </lineage>
</organism>
<evidence type="ECO:0000256" key="15">
    <source>
        <dbReference type="ARBA" id="ARBA00048238"/>
    </source>
</evidence>
<evidence type="ECO:0000256" key="8">
    <source>
        <dbReference type="ARBA" id="ARBA00022857"/>
    </source>
</evidence>
<comment type="cofactor">
    <cofactor evidence="18">
        <name>K(+)</name>
        <dbReference type="ChEBI" id="CHEBI:29103"/>
    </cofactor>
    <text evidence="18">Binds 1 potassium ion per subunit.</text>
</comment>
<dbReference type="PANTHER" id="PTHR12592">
    <property type="entry name" value="ATP-DEPENDENT (S)-NAD(P)H-HYDRATE DEHYDRATASE FAMILY MEMBER"/>
    <property type="match status" value="1"/>
</dbReference>
<keyword evidence="7 17" id="KW-0067">ATP-binding</keyword>
<evidence type="ECO:0000256" key="18">
    <source>
        <dbReference type="PIRNR" id="PIRNR017184"/>
    </source>
</evidence>
<dbReference type="Pfam" id="PF03853">
    <property type="entry name" value="YjeF_N"/>
    <property type="match status" value="1"/>
</dbReference>
<evidence type="ECO:0000256" key="4">
    <source>
        <dbReference type="ARBA" id="ARBA00009524"/>
    </source>
</evidence>
<comment type="catalytic activity">
    <reaction evidence="16 17 18">
        <text>(6S)-NADPHX + ADP = AMP + phosphate + NADPH + H(+)</text>
        <dbReference type="Rhea" id="RHEA:32235"/>
        <dbReference type="ChEBI" id="CHEBI:15378"/>
        <dbReference type="ChEBI" id="CHEBI:43474"/>
        <dbReference type="ChEBI" id="CHEBI:57783"/>
        <dbReference type="ChEBI" id="CHEBI:64076"/>
        <dbReference type="ChEBI" id="CHEBI:456215"/>
        <dbReference type="ChEBI" id="CHEBI:456216"/>
        <dbReference type="EC" id="4.2.1.136"/>
    </reaction>
</comment>
<dbReference type="Pfam" id="PF01256">
    <property type="entry name" value="Carb_kinase"/>
    <property type="match status" value="1"/>
</dbReference>
<keyword evidence="6 17" id="KW-0547">Nucleotide-binding</keyword>
<comment type="function">
    <text evidence="14 18">Bifunctional enzyme that catalyzes the epimerization of the S- and R-forms of NAD(P)HX and the dehydration of the S-form of NAD(P)HX at the expense of ADP, which is converted to AMP. This allows the repair of both epimers of NAD(P)HX, a damaged form of NAD(P)H that is a result of enzymatic or heat-dependent hydration.</text>
</comment>
<dbReference type="InterPro" id="IPR030677">
    <property type="entry name" value="Nnr"/>
</dbReference>
<dbReference type="GO" id="GO:0046872">
    <property type="term" value="F:metal ion binding"/>
    <property type="evidence" value="ECO:0007669"/>
    <property type="project" value="UniProtKB-UniRule"/>
</dbReference>
<keyword evidence="11 18" id="KW-0413">Isomerase</keyword>
<evidence type="ECO:0000256" key="12">
    <source>
        <dbReference type="ARBA" id="ARBA00023239"/>
    </source>
</evidence>
<dbReference type="InterPro" id="IPR000631">
    <property type="entry name" value="CARKD"/>
</dbReference>
<dbReference type="GO" id="GO:0052856">
    <property type="term" value="F:NAD(P)HX epimerase activity"/>
    <property type="evidence" value="ECO:0007669"/>
    <property type="project" value="UniProtKB-EC"/>
</dbReference>
<evidence type="ECO:0000259" key="20">
    <source>
        <dbReference type="PROSITE" id="PS51385"/>
    </source>
</evidence>
<dbReference type="PIRSF" id="PIRSF017184">
    <property type="entry name" value="Nnr"/>
    <property type="match status" value="1"/>
</dbReference>
<evidence type="ECO:0000313" key="22">
    <source>
        <dbReference type="Proteomes" id="UP000034037"/>
    </source>
</evidence>
<keyword evidence="22" id="KW-1185">Reference proteome</keyword>
<dbReference type="InterPro" id="IPR036652">
    <property type="entry name" value="YjeF_N_dom_sf"/>
</dbReference>
<dbReference type="GO" id="GO:0110051">
    <property type="term" value="P:metabolite repair"/>
    <property type="evidence" value="ECO:0007669"/>
    <property type="project" value="TreeGrafter"/>
</dbReference>
<reference evidence="21 22" key="1">
    <citation type="submission" date="2015-04" db="EMBL/GenBank/DDBJ databases">
        <title>Complete Genome Sequence of Brevibacterium flavum ATCC 15168.</title>
        <authorList>
            <person name="Ahn J."/>
            <person name="Park G."/>
            <person name="Jeon W."/>
            <person name="Jang Y."/>
            <person name="Jang M."/>
            <person name="Lee H."/>
            <person name="Lee H."/>
        </authorList>
    </citation>
    <scope>NUCLEOTIDE SEQUENCE [LARGE SCALE GENOMIC DNA]</scope>
    <source>
        <strain evidence="21 22">ATCC 15168</strain>
    </source>
</reference>
<evidence type="ECO:0000256" key="6">
    <source>
        <dbReference type="ARBA" id="ARBA00022741"/>
    </source>
</evidence>
<comment type="subunit">
    <text evidence="17">Homotetramer.</text>
</comment>
<evidence type="ECO:0000256" key="17">
    <source>
        <dbReference type="HAMAP-Rule" id="MF_01965"/>
    </source>
</evidence>
<feature type="binding site" evidence="17">
    <location>
        <position position="312"/>
    </location>
    <ligand>
        <name>(6S)-NADPHX</name>
        <dbReference type="ChEBI" id="CHEBI:64076"/>
    </ligand>
</feature>